<feature type="compositionally biased region" description="Basic residues" evidence="1">
    <location>
        <begin position="306"/>
        <end position="321"/>
    </location>
</feature>
<name>A0ABU3WX34_9NOCA</name>
<organism evidence="2 3">
    <name type="scientific">Rhodococcus zopfii</name>
    <dbReference type="NCBI Taxonomy" id="43772"/>
    <lineage>
        <taxon>Bacteria</taxon>
        <taxon>Bacillati</taxon>
        <taxon>Actinomycetota</taxon>
        <taxon>Actinomycetes</taxon>
        <taxon>Mycobacteriales</taxon>
        <taxon>Nocardiaceae</taxon>
        <taxon>Rhodococcus</taxon>
    </lineage>
</organism>
<evidence type="ECO:0000313" key="3">
    <source>
        <dbReference type="Proteomes" id="UP001275440"/>
    </source>
</evidence>
<dbReference type="Proteomes" id="UP001275440">
    <property type="component" value="Unassembled WGS sequence"/>
</dbReference>
<evidence type="ECO:0000256" key="1">
    <source>
        <dbReference type="SAM" id="MobiDB-lite"/>
    </source>
</evidence>
<protein>
    <submittedName>
        <fullName evidence="2">Uncharacterized protein</fullName>
    </submittedName>
</protein>
<reference evidence="2 3" key="1">
    <citation type="submission" date="2019-10" db="EMBL/GenBank/DDBJ databases">
        <title>Draft Genome Assembly of Rhodococcus zopfii DSM44189.</title>
        <authorList>
            <person name="Sutton J.M."/>
            <person name="Akob D.M."/>
            <person name="Bushman T.J."/>
        </authorList>
    </citation>
    <scope>NUCLEOTIDE SEQUENCE [LARGE SCALE GENOMIC DNA]</scope>
    <source>
        <strain evidence="2 3">DSM 44189</strain>
    </source>
</reference>
<keyword evidence="3" id="KW-1185">Reference proteome</keyword>
<dbReference type="EMBL" id="WBMO01000005">
    <property type="protein sequence ID" value="MDV2478473.1"/>
    <property type="molecule type" value="Genomic_DNA"/>
</dbReference>
<proteinExistence type="predicted"/>
<feature type="compositionally biased region" description="Basic and acidic residues" evidence="1">
    <location>
        <begin position="286"/>
        <end position="297"/>
    </location>
</feature>
<sequence length="401" mass="42472">MVCALTGIERCPDWRRVLDTDLALLQRHAGLLDVTILPVATTVTVRAREMGGDAGHVLRLESGIVDLHEMLRAAAVAAHTAAVARSAVIARTRSTIAATIEELRADDGASVRAERARLVQQASAPADPGGRARSDLQRARLELLQEVAASVRATSTAVRDAVDADPVRAYEAFDGAVRNLSERVSAIVAARLGEKESARPGEPGTAPLRTPAPMAPVTETVEDRLTVVLGASAGAGLGRLLAFPFEAVPAAHLATVPITVAGGLGAGVVARAGPPTARRTRPRAALGDRRTHRDPLRPGHVGARPDRRRRGSRRRVRRGWTHRPGGGPARPCHRARRGTAPPPRGAQRPDRGVPTGPGRPRTAEPIPAGGTEGGAGASNPVRTRKHTGTDRSRRHRWWRAT</sequence>
<accession>A0ABU3WX34</accession>
<comment type="caution">
    <text evidence="2">The sequence shown here is derived from an EMBL/GenBank/DDBJ whole genome shotgun (WGS) entry which is preliminary data.</text>
</comment>
<evidence type="ECO:0000313" key="2">
    <source>
        <dbReference type="EMBL" id="MDV2478473.1"/>
    </source>
</evidence>
<feature type="compositionally biased region" description="Basic residues" evidence="1">
    <location>
        <begin position="382"/>
        <end position="401"/>
    </location>
</feature>
<gene>
    <name evidence="2" type="ORF">F8M49_29205</name>
</gene>
<feature type="region of interest" description="Disordered" evidence="1">
    <location>
        <begin position="269"/>
        <end position="401"/>
    </location>
</feature>